<gene>
    <name evidence="1" type="ORF">DFR85_15705</name>
</gene>
<dbReference type="EMBL" id="CP029289">
    <property type="protein sequence ID" value="AWR95807.1"/>
    <property type="molecule type" value="Genomic_DNA"/>
</dbReference>
<name>A0A2U9IIF2_9CREN</name>
<organism evidence="1 2">
    <name type="scientific">Acidianus brierleyi</name>
    <dbReference type="NCBI Taxonomy" id="41673"/>
    <lineage>
        <taxon>Archaea</taxon>
        <taxon>Thermoproteota</taxon>
        <taxon>Thermoprotei</taxon>
        <taxon>Sulfolobales</taxon>
        <taxon>Sulfolobaceae</taxon>
        <taxon>Acidianus</taxon>
    </lineage>
</organism>
<reference evidence="1 2" key="1">
    <citation type="submission" date="2018-05" db="EMBL/GenBank/DDBJ databases">
        <title>Complete Genome Sequences of Extremely Thermoacidophilic, Metal-Mobilizing Type-Strain Members of the Archaeal Family Sulfolobaceae: Acidianus brierleyi DSM-1651T, Acidianus sulfidivorans DSM-18786T, Metallosphaera hakonensis DSM-7519T, and Metallosphaera prunae DSM-10039T.</title>
        <authorList>
            <person name="Counts J.A."/>
            <person name="Kelly R.M."/>
        </authorList>
    </citation>
    <scope>NUCLEOTIDE SEQUENCE [LARGE SCALE GENOMIC DNA]</scope>
    <source>
        <strain evidence="1 2">DSM 1651</strain>
    </source>
</reference>
<keyword evidence="2" id="KW-1185">Reference proteome</keyword>
<dbReference type="RefSeq" id="WP_110271685.1">
    <property type="nucleotide sequence ID" value="NZ_CP029289.2"/>
</dbReference>
<dbReference type="GeneID" id="36833631"/>
<accession>A0A2U9IIF2</accession>
<proteinExistence type="predicted"/>
<dbReference type="AlphaFoldDB" id="A0A2U9IIF2"/>
<sequence length="90" mass="10159">MGLKETEKEIIIEMPNLSPPIRIMKDQIVKMEEASPPDEICRAFMNFSQKGVILAGTTIDGKTSYYNIHPGEKCLKIVLKDGRTFFVGKK</sequence>
<dbReference type="OrthoDB" id="36086at2157"/>
<dbReference type="KEGG" id="abri:DFR85_15705"/>
<dbReference type="Proteomes" id="UP000248044">
    <property type="component" value="Chromosome"/>
</dbReference>
<evidence type="ECO:0000313" key="1">
    <source>
        <dbReference type="EMBL" id="AWR95807.1"/>
    </source>
</evidence>
<evidence type="ECO:0000313" key="2">
    <source>
        <dbReference type="Proteomes" id="UP000248044"/>
    </source>
</evidence>
<protein>
    <submittedName>
        <fullName evidence="1">Uncharacterized protein</fullName>
    </submittedName>
</protein>